<keyword evidence="4 8" id="KW-0863">Zinc-finger</keyword>
<proteinExistence type="predicted"/>
<dbReference type="InterPro" id="IPR036236">
    <property type="entry name" value="Znf_C2H2_sf"/>
</dbReference>
<evidence type="ECO:0000313" key="12">
    <source>
        <dbReference type="Proteomes" id="UP000198287"/>
    </source>
</evidence>
<evidence type="ECO:0000256" key="3">
    <source>
        <dbReference type="ARBA" id="ARBA00022737"/>
    </source>
</evidence>
<evidence type="ECO:0000256" key="5">
    <source>
        <dbReference type="ARBA" id="ARBA00022833"/>
    </source>
</evidence>
<keyword evidence="12" id="KW-1185">Reference proteome</keyword>
<dbReference type="OMA" id="ISHERHI"/>
<comment type="subcellular location">
    <subcellularLocation>
        <location evidence="1">Nucleus</location>
    </subcellularLocation>
</comment>
<reference evidence="11 12" key="1">
    <citation type="submission" date="2015-12" db="EMBL/GenBank/DDBJ databases">
        <title>The genome of Folsomia candida.</title>
        <authorList>
            <person name="Faddeeva A."/>
            <person name="Derks M.F."/>
            <person name="Anvar Y."/>
            <person name="Smit S."/>
            <person name="Van Straalen N."/>
            <person name="Roelofs D."/>
        </authorList>
    </citation>
    <scope>NUCLEOTIDE SEQUENCE [LARGE SCALE GENOMIC DNA]</scope>
    <source>
        <strain evidence="11 12">VU population</strain>
        <tissue evidence="11">Whole body</tissue>
    </source>
</reference>
<evidence type="ECO:0000256" key="6">
    <source>
        <dbReference type="ARBA" id="ARBA00023125"/>
    </source>
</evidence>
<feature type="domain" description="C2H2-type" evidence="10">
    <location>
        <begin position="556"/>
        <end position="584"/>
    </location>
</feature>
<feature type="domain" description="C2H2-type" evidence="10">
    <location>
        <begin position="357"/>
        <end position="386"/>
    </location>
</feature>
<evidence type="ECO:0000256" key="9">
    <source>
        <dbReference type="SAM" id="MobiDB-lite"/>
    </source>
</evidence>
<dbReference type="InterPro" id="IPR050331">
    <property type="entry name" value="Zinc_finger"/>
</dbReference>
<keyword evidence="6" id="KW-0238">DNA-binding</keyword>
<accession>A0A226CZP1</accession>
<feature type="domain" description="C2H2-type" evidence="10">
    <location>
        <begin position="593"/>
        <end position="621"/>
    </location>
</feature>
<dbReference type="SMART" id="SM00355">
    <property type="entry name" value="ZnF_C2H2"/>
    <property type="match status" value="16"/>
</dbReference>
<feature type="domain" description="C2H2-type" evidence="10">
    <location>
        <begin position="739"/>
        <end position="762"/>
    </location>
</feature>
<dbReference type="Pfam" id="PF13912">
    <property type="entry name" value="zf-C2H2_6"/>
    <property type="match status" value="1"/>
</dbReference>
<sequence length="790" mass="89054">MSKQVCLLCLQIFSNEEKFRKKYQVATLCKLLTLCHHNYKSSHHLPPEFEDIFICEFCDDCYPLFSAMKEIRRQISLLEEEIGSKMKQIRDTILHNSSSHVQINGNEKIVKIRDMFLRVTGENMDNFVSDEDEVQVKVEDEEEEGRDVDVDPLADVGDQFLDDDPQISVPEIKEEDFLDDGDDETAFCIIPDSQIILTKPKEAPERTTKRKREDLLPLPNKITKLSKLQPDKAPTLAASTPRSSTRIKKRTTRVESLVSSPTAKIRSNPTSNLESSDEHVKSGFDSDDKDSIPDAIRPRIYKCATCSKSFLTQDALTRHVAGYHSFSCIVPSCTDKFASVVERSAHVKSAHPGFAPYPCRICKRKFYSPGALGAHMVMRHETGEKKLSCVKCGKKFCLEENLARHLKLHKVECTKPIVCDLCDKRFESEERLQSHLESAVHSNRFECTQCPQKCKNRLSLERHLMTHRTEKTDKCPHCDHAACDKPTLQLHIARAHPAGPPSHICHICGKGYYVPVDLKNHLARHEGRKCDTCGETFLDLNSLQVHLVKVHGKDPIVCDECGCTLTSRIGLKRHKLARHAGEKSGRHNGKFDKKCDTCNETFSGFSSLQVHLIKVHGKDPLVCNECGATFASLRGLRLHQKGHAGEKRHKCEDCGVLLTSKQNLKKHMLIHSGERPFPCPHCDKAFKSSASRKSHVNVIHTPGYVAPTPHKCPHCDTRCQNPFSLRVHIRKAHTGERPFVCDQCGKGFVLNSGLTAHFKAAHGVVSGKTREKLAGSRKDRKSCSRRVKLN</sequence>
<dbReference type="AlphaFoldDB" id="A0A226CZP1"/>
<dbReference type="FunFam" id="3.30.160.60:FF:002343">
    <property type="entry name" value="Zinc finger protein 33A"/>
    <property type="match status" value="1"/>
</dbReference>
<evidence type="ECO:0000256" key="7">
    <source>
        <dbReference type="ARBA" id="ARBA00023242"/>
    </source>
</evidence>
<feature type="domain" description="C2H2-type" evidence="10">
    <location>
        <begin position="621"/>
        <end position="648"/>
    </location>
</feature>
<feature type="domain" description="C2H2-type" evidence="10">
    <location>
        <begin position="503"/>
        <end position="530"/>
    </location>
</feature>
<dbReference type="Pfam" id="PF12874">
    <property type="entry name" value="zf-met"/>
    <property type="match status" value="1"/>
</dbReference>
<dbReference type="GO" id="GO:0006355">
    <property type="term" value="P:regulation of DNA-templated transcription"/>
    <property type="evidence" value="ECO:0007669"/>
    <property type="project" value="UniProtKB-ARBA"/>
</dbReference>
<dbReference type="GO" id="GO:0008270">
    <property type="term" value="F:zinc ion binding"/>
    <property type="evidence" value="ECO:0007669"/>
    <property type="project" value="UniProtKB-KW"/>
</dbReference>
<dbReference type="PANTHER" id="PTHR16515">
    <property type="entry name" value="PR DOMAIN ZINC FINGER PROTEIN"/>
    <property type="match status" value="1"/>
</dbReference>
<organism evidence="11 12">
    <name type="scientific">Folsomia candida</name>
    <name type="common">Springtail</name>
    <dbReference type="NCBI Taxonomy" id="158441"/>
    <lineage>
        <taxon>Eukaryota</taxon>
        <taxon>Metazoa</taxon>
        <taxon>Ecdysozoa</taxon>
        <taxon>Arthropoda</taxon>
        <taxon>Hexapoda</taxon>
        <taxon>Collembola</taxon>
        <taxon>Entomobryomorpha</taxon>
        <taxon>Isotomoidea</taxon>
        <taxon>Isotomidae</taxon>
        <taxon>Proisotominae</taxon>
        <taxon>Folsomia</taxon>
    </lineage>
</organism>
<dbReference type="OrthoDB" id="5977552at2759"/>
<feature type="compositionally biased region" description="Polar residues" evidence="9">
    <location>
        <begin position="257"/>
        <end position="274"/>
    </location>
</feature>
<feature type="domain" description="C2H2-type" evidence="10">
    <location>
        <begin position="710"/>
        <end position="738"/>
    </location>
</feature>
<feature type="compositionally biased region" description="Basic and acidic residues" evidence="9">
    <location>
        <begin position="276"/>
        <end position="290"/>
    </location>
</feature>
<feature type="domain" description="C2H2-type" evidence="10">
    <location>
        <begin position="301"/>
        <end position="325"/>
    </location>
</feature>
<feature type="domain" description="C2H2-type" evidence="10">
    <location>
        <begin position="417"/>
        <end position="446"/>
    </location>
</feature>
<evidence type="ECO:0000259" key="10">
    <source>
        <dbReference type="PROSITE" id="PS50157"/>
    </source>
</evidence>
<evidence type="ECO:0000256" key="4">
    <source>
        <dbReference type="ARBA" id="ARBA00022771"/>
    </source>
</evidence>
<evidence type="ECO:0000256" key="2">
    <source>
        <dbReference type="ARBA" id="ARBA00022723"/>
    </source>
</evidence>
<feature type="region of interest" description="Disordered" evidence="9">
    <location>
        <begin position="226"/>
        <end position="290"/>
    </location>
</feature>
<keyword evidence="7" id="KW-0539">Nucleus</keyword>
<gene>
    <name evidence="11" type="ORF">Fcan01_26425</name>
</gene>
<feature type="compositionally biased region" description="Basic residues" evidence="9">
    <location>
        <begin position="778"/>
        <end position="790"/>
    </location>
</feature>
<name>A0A226CZP1_FOLCA</name>
<dbReference type="EMBL" id="LNIX01000043">
    <property type="protein sequence ID" value="OXA38785.1"/>
    <property type="molecule type" value="Genomic_DNA"/>
</dbReference>
<dbReference type="InterPro" id="IPR013087">
    <property type="entry name" value="Znf_C2H2_type"/>
</dbReference>
<keyword evidence="2" id="KW-0479">Metal-binding</keyword>
<feature type="domain" description="C2H2-type" evidence="10">
    <location>
        <begin position="326"/>
        <end position="356"/>
    </location>
</feature>
<keyword evidence="5" id="KW-0862">Zinc</keyword>
<dbReference type="GO" id="GO:0003677">
    <property type="term" value="F:DNA binding"/>
    <property type="evidence" value="ECO:0007669"/>
    <property type="project" value="UniProtKB-KW"/>
</dbReference>
<dbReference type="Gene3D" id="3.30.160.60">
    <property type="entry name" value="Classic Zinc Finger"/>
    <property type="match status" value="10"/>
</dbReference>
<dbReference type="Proteomes" id="UP000198287">
    <property type="component" value="Unassembled WGS sequence"/>
</dbReference>
<dbReference type="FunFam" id="3.30.160.60:FF:000870">
    <property type="entry name" value="zinc finger protein 197 isoform X1"/>
    <property type="match status" value="1"/>
</dbReference>
<evidence type="ECO:0000256" key="8">
    <source>
        <dbReference type="PROSITE-ProRule" id="PRU00042"/>
    </source>
</evidence>
<dbReference type="PANTHER" id="PTHR16515:SF49">
    <property type="entry name" value="GASTRULA ZINC FINGER PROTEIN XLCGF49.1-LIKE-RELATED"/>
    <property type="match status" value="1"/>
</dbReference>
<feature type="domain" description="C2H2-type" evidence="10">
    <location>
        <begin position="387"/>
        <end position="414"/>
    </location>
</feature>
<evidence type="ECO:0000256" key="1">
    <source>
        <dbReference type="ARBA" id="ARBA00004123"/>
    </source>
</evidence>
<feature type="domain" description="C2H2-type" evidence="10">
    <location>
        <begin position="445"/>
        <end position="472"/>
    </location>
</feature>
<dbReference type="Pfam" id="PF00096">
    <property type="entry name" value="zf-C2H2"/>
    <property type="match status" value="6"/>
</dbReference>
<comment type="caution">
    <text evidence="11">The sequence shown here is derived from an EMBL/GenBank/DDBJ whole genome shotgun (WGS) entry which is preliminary data.</text>
</comment>
<dbReference type="PROSITE" id="PS50157">
    <property type="entry name" value="ZINC_FINGER_C2H2_2"/>
    <property type="match status" value="15"/>
</dbReference>
<protein>
    <submittedName>
        <fullName evidence="11">Zinc finger protein 26</fullName>
    </submittedName>
</protein>
<dbReference type="PROSITE" id="PS00028">
    <property type="entry name" value="ZINC_FINGER_C2H2_1"/>
    <property type="match status" value="15"/>
</dbReference>
<dbReference type="FunFam" id="3.30.160.60:FF:000671">
    <property type="entry name" value="Zinc finger protein 26"/>
    <property type="match status" value="1"/>
</dbReference>
<feature type="domain" description="C2H2-type" evidence="10">
    <location>
        <begin position="677"/>
        <end position="701"/>
    </location>
</feature>
<dbReference type="SUPFAM" id="SSF57667">
    <property type="entry name" value="beta-beta-alpha zinc fingers"/>
    <property type="match status" value="8"/>
</dbReference>
<dbReference type="GO" id="GO:0005634">
    <property type="term" value="C:nucleus"/>
    <property type="evidence" value="ECO:0007669"/>
    <property type="project" value="UniProtKB-SubCell"/>
</dbReference>
<feature type="region of interest" description="Disordered" evidence="9">
    <location>
        <begin position="769"/>
        <end position="790"/>
    </location>
</feature>
<keyword evidence="3" id="KW-0677">Repeat</keyword>
<feature type="domain" description="C2H2-type" evidence="10">
    <location>
        <begin position="528"/>
        <end position="556"/>
    </location>
</feature>
<evidence type="ECO:0000313" key="11">
    <source>
        <dbReference type="EMBL" id="OXA38785.1"/>
    </source>
</evidence>
<feature type="domain" description="C2H2-type" evidence="10">
    <location>
        <begin position="649"/>
        <end position="676"/>
    </location>
</feature>